<dbReference type="InterPro" id="IPR029070">
    <property type="entry name" value="Chitinase_insertion_sf"/>
</dbReference>
<accession>A0ABU6WML9</accession>
<evidence type="ECO:0000313" key="5">
    <source>
        <dbReference type="Proteomes" id="UP001341840"/>
    </source>
</evidence>
<dbReference type="InterPro" id="IPR000719">
    <property type="entry name" value="Prot_kinase_dom"/>
</dbReference>
<dbReference type="Gene3D" id="3.30.200.20">
    <property type="entry name" value="Phosphorylase Kinase, domain 1"/>
    <property type="match status" value="1"/>
</dbReference>
<feature type="domain" description="Protein kinase" evidence="2">
    <location>
        <begin position="454"/>
        <end position="547"/>
    </location>
</feature>
<comment type="caution">
    <text evidence="4">The sequence shown here is derived from an EMBL/GenBank/DDBJ whole genome shotgun (WGS) entry which is preliminary data.</text>
</comment>
<dbReference type="Gene3D" id="3.10.50.10">
    <property type="match status" value="1"/>
</dbReference>
<evidence type="ECO:0000259" key="3">
    <source>
        <dbReference type="PROSITE" id="PS51910"/>
    </source>
</evidence>
<dbReference type="SUPFAM" id="SSF56112">
    <property type="entry name" value="Protein kinase-like (PK-like)"/>
    <property type="match status" value="1"/>
</dbReference>
<dbReference type="Proteomes" id="UP001341840">
    <property type="component" value="Unassembled WGS sequence"/>
</dbReference>
<feature type="transmembrane region" description="Helical" evidence="1">
    <location>
        <begin position="389"/>
        <end position="411"/>
    </location>
</feature>
<keyword evidence="1" id="KW-0472">Membrane</keyword>
<evidence type="ECO:0000313" key="4">
    <source>
        <dbReference type="EMBL" id="MED6185923.1"/>
    </source>
</evidence>
<dbReference type="InterPro" id="IPR001245">
    <property type="entry name" value="Ser-Thr/Tyr_kinase_cat_dom"/>
</dbReference>
<dbReference type="InterPro" id="IPR001223">
    <property type="entry name" value="Glyco_hydro18_cat"/>
</dbReference>
<evidence type="ECO:0000256" key="1">
    <source>
        <dbReference type="SAM" id="Phobius"/>
    </source>
</evidence>
<dbReference type="PANTHER" id="PTHR11177:SF362">
    <property type="entry name" value="CLASS V CHITINASE-LIKE"/>
    <property type="match status" value="1"/>
</dbReference>
<name>A0ABU6WML9_9FABA</name>
<dbReference type="SUPFAM" id="SSF54556">
    <property type="entry name" value="Chitinase insertion domain"/>
    <property type="match status" value="1"/>
</dbReference>
<organism evidence="4 5">
    <name type="scientific">Stylosanthes scabra</name>
    <dbReference type="NCBI Taxonomy" id="79078"/>
    <lineage>
        <taxon>Eukaryota</taxon>
        <taxon>Viridiplantae</taxon>
        <taxon>Streptophyta</taxon>
        <taxon>Embryophyta</taxon>
        <taxon>Tracheophyta</taxon>
        <taxon>Spermatophyta</taxon>
        <taxon>Magnoliopsida</taxon>
        <taxon>eudicotyledons</taxon>
        <taxon>Gunneridae</taxon>
        <taxon>Pentapetalae</taxon>
        <taxon>rosids</taxon>
        <taxon>fabids</taxon>
        <taxon>Fabales</taxon>
        <taxon>Fabaceae</taxon>
        <taxon>Papilionoideae</taxon>
        <taxon>50 kb inversion clade</taxon>
        <taxon>dalbergioids sensu lato</taxon>
        <taxon>Dalbergieae</taxon>
        <taxon>Pterocarpus clade</taxon>
        <taxon>Stylosanthes</taxon>
    </lineage>
</organism>
<dbReference type="Gene3D" id="3.20.20.80">
    <property type="entry name" value="Glycosidases"/>
    <property type="match status" value="1"/>
</dbReference>
<dbReference type="EMBL" id="JASCZI010181808">
    <property type="protein sequence ID" value="MED6185923.1"/>
    <property type="molecule type" value="Genomic_DNA"/>
</dbReference>
<reference evidence="4 5" key="1">
    <citation type="journal article" date="2023" name="Plants (Basel)">
        <title>Bridging the Gap: Combining Genomics and Transcriptomics Approaches to Understand Stylosanthes scabra, an Orphan Legume from the Brazilian Caatinga.</title>
        <authorList>
            <person name="Ferreira-Neto J.R.C."/>
            <person name="da Silva M.D."/>
            <person name="Binneck E."/>
            <person name="de Melo N.F."/>
            <person name="da Silva R.H."/>
            <person name="de Melo A.L.T.M."/>
            <person name="Pandolfi V."/>
            <person name="Bustamante F.O."/>
            <person name="Brasileiro-Vidal A.C."/>
            <person name="Benko-Iseppon A.M."/>
        </authorList>
    </citation>
    <scope>NUCLEOTIDE SEQUENCE [LARGE SCALE GENOMIC DNA]</scope>
    <source>
        <tissue evidence="4">Leaves</tissue>
    </source>
</reference>
<dbReference type="Pfam" id="PF07714">
    <property type="entry name" value="PK_Tyr_Ser-Thr"/>
    <property type="match status" value="1"/>
</dbReference>
<sequence length="547" mass="60817">MLKGDNTDEMKIVILNTAIALVVLLQQAHSWVQVGYWYYDSGFPIPHINLSLFTHLVYAFADVNSSTSELSVSPDDHLSFSYFTAALKNKNPSVSMLLSIGGNRTKNILVLSSMINNPSSRNSFIQSSIRVARLYGFQGLDLAWIPTPSSSDMNYMGMLFQEWRAAAKSEAINSTYPELMLTAAVLYKPGITFAYYPVESIQNNLNWVTVLACDYYGPLWAPNSTRAPAALYDPSGQLNTDNAIKQWIDSGIAPTKLVLLLPFFGFAWKLKNPRDNAIGAAAAGPATNDSTRGLMSYKDIKDYIQGHGDGGTTILYNSTYVVNYCSIGSTWIGFDDVGAVKTKVSYAREKNLLGYAVWELSYDDNWVLSTAAAQEAISNHDGEHYSERLVIILIAAVLCALLLGVMIYYFWKRLYESKGLKKAAKDAEGFHGSLSVPDIRVFSLSEIKLATKSFSIENKLGQGGYGPVYKGVLRDGKEVAVKTLAQTSTQGFEEFKNEITLTARLQHINLVRLLGFYIDKEEHMLIYEYMSNKSLDYYLFGQILSLL</sequence>
<dbReference type="PROSITE" id="PS51910">
    <property type="entry name" value="GH18_2"/>
    <property type="match status" value="1"/>
</dbReference>
<feature type="domain" description="GH18" evidence="3">
    <location>
        <begin position="31"/>
        <end position="379"/>
    </location>
</feature>
<evidence type="ECO:0000259" key="2">
    <source>
        <dbReference type="PROSITE" id="PS50011"/>
    </source>
</evidence>
<dbReference type="SUPFAM" id="SSF51445">
    <property type="entry name" value="(Trans)glycosidases"/>
    <property type="match status" value="1"/>
</dbReference>
<gene>
    <name evidence="4" type="ORF">PIB30_061808</name>
</gene>
<dbReference type="CDD" id="cd02879">
    <property type="entry name" value="GH18_plant_chitinase_class_V"/>
    <property type="match status" value="1"/>
</dbReference>
<keyword evidence="1" id="KW-1133">Transmembrane helix</keyword>
<dbReference type="Pfam" id="PF00704">
    <property type="entry name" value="Glyco_hydro_18"/>
    <property type="match status" value="1"/>
</dbReference>
<dbReference type="InterPro" id="IPR050314">
    <property type="entry name" value="Glycosyl_Hydrlase_18"/>
</dbReference>
<dbReference type="PANTHER" id="PTHR11177">
    <property type="entry name" value="CHITINASE"/>
    <property type="match status" value="1"/>
</dbReference>
<dbReference type="InterPro" id="IPR011009">
    <property type="entry name" value="Kinase-like_dom_sf"/>
</dbReference>
<dbReference type="InterPro" id="IPR017853">
    <property type="entry name" value="GH"/>
</dbReference>
<proteinExistence type="predicted"/>
<dbReference type="SMART" id="SM00636">
    <property type="entry name" value="Glyco_18"/>
    <property type="match status" value="1"/>
</dbReference>
<keyword evidence="1" id="KW-0812">Transmembrane</keyword>
<dbReference type="InterPro" id="IPR011583">
    <property type="entry name" value="Chitinase_II/V-like_cat"/>
</dbReference>
<protein>
    <submittedName>
        <fullName evidence="4">Uncharacterized protein</fullName>
    </submittedName>
</protein>
<dbReference type="PROSITE" id="PS50011">
    <property type="entry name" value="PROTEIN_KINASE_DOM"/>
    <property type="match status" value="1"/>
</dbReference>
<keyword evidence="5" id="KW-1185">Reference proteome</keyword>